<organism evidence="2">
    <name type="scientific">marine metagenome</name>
    <dbReference type="NCBI Taxonomy" id="408172"/>
    <lineage>
        <taxon>unclassified sequences</taxon>
        <taxon>metagenomes</taxon>
        <taxon>ecological metagenomes</taxon>
    </lineage>
</organism>
<protein>
    <submittedName>
        <fullName evidence="2">Uncharacterized protein</fullName>
    </submittedName>
</protein>
<evidence type="ECO:0000313" key="2">
    <source>
        <dbReference type="EMBL" id="SVB85670.1"/>
    </source>
</evidence>
<proteinExistence type="predicted"/>
<keyword evidence="1" id="KW-0472">Membrane</keyword>
<sequence length="36" mass="3990">MGFDPQRRHRRRPSDVVYVAAALVVGALLVLWALVG</sequence>
<keyword evidence="1" id="KW-0812">Transmembrane</keyword>
<dbReference type="EMBL" id="UINC01060791">
    <property type="protein sequence ID" value="SVB85670.1"/>
    <property type="molecule type" value="Genomic_DNA"/>
</dbReference>
<keyword evidence="1" id="KW-1133">Transmembrane helix</keyword>
<feature type="transmembrane region" description="Helical" evidence="1">
    <location>
        <begin position="16"/>
        <end position="35"/>
    </location>
</feature>
<reference evidence="2" key="1">
    <citation type="submission" date="2018-05" db="EMBL/GenBank/DDBJ databases">
        <authorList>
            <person name="Lanie J.A."/>
            <person name="Ng W.-L."/>
            <person name="Kazmierczak K.M."/>
            <person name="Andrzejewski T.M."/>
            <person name="Davidsen T.M."/>
            <person name="Wayne K.J."/>
            <person name="Tettelin H."/>
            <person name="Glass J.I."/>
            <person name="Rusch D."/>
            <person name="Podicherti R."/>
            <person name="Tsui H.-C.T."/>
            <person name="Winkler M.E."/>
        </authorList>
    </citation>
    <scope>NUCLEOTIDE SEQUENCE</scope>
</reference>
<dbReference type="AlphaFoldDB" id="A0A382HEE6"/>
<name>A0A382HEE6_9ZZZZ</name>
<gene>
    <name evidence="2" type="ORF">METZ01_LOCUS238524</name>
</gene>
<evidence type="ECO:0000256" key="1">
    <source>
        <dbReference type="SAM" id="Phobius"/>
    </source>
</evidence>
<accession>A0A382HEE6</accession>